<dbReference type="PANTHER" id="PTHR31286">
    <property type="entry name" value="GLYCINE-RICH CELL WALL STRUCTURAL PROTEIN 1.8-LIKE"/>
    <property type="match status" value="1"/>
</dbReference>
<feature type="region of interest" description="Disordered" evidence="1">
    <location>
        <begin position="138"/>
        <end position="158"/>
    </location>
</feature>
<reference evidence="2 3" key="1">
    <citation type="submission" date="2024-08" db="EMBL/GenBank/DDBJ databases">
        <title>Insights into the chromosomal genome structure of Flemingia macrophylla.</title>
        <authorList>
            <person name="Ding Y."/>
            <person name="Zhao Y."/>
            <person name="Bi W."/>
            <person name="Wu M."/>
            <person name="Zhao G."/>
            <person name="Gong Y."/>
            <person name="Li W."/>
            <person name="Zhang P."/>
        </authorList>
    </citation>
    <scope>NUCLEOTIDE SEQUENCE [LARGE SCALE GENOMIC DNA]</scope>
    <source>
        <strain evidence="2">DYQJB</strain>
        <tissue evidence="2">Leaf</tissue>
    </source>
</reference>
<organism evidence="2 3">
    <name type="scientific">Flemingia macrophylla</name>
    <dbReference type="NCBI Taxonomy" id="520843"/>
    <lineage>
        <taxon>Eukaryota</taxon>
        <taxon>Viridiplantae</taxon>
        <taxon>Streptophyta</taxon>
        <taxon>Embryophyta</taxon>
        <taxon>Tracheophyta</taxon>
        <taxon>Spermatophyta</taxon>
        <taxon>Magnoliopsida</taxon>
        <taxon>eudicotyledons</taxon>
        <taxon>Gunneridae</taxon>
        <taxon>Pentapetalae</taxon>
        <taxon>rosids</taxon>
        <taxon>fabids</taxon>
        <taxon>Fabales</taxon>
        <taxon>Fabaceae</taxon>
        <taxon>Papilionoideae</taxon>
        <taxon>50 kb inversion clade</taxon>
        <taxon>NPAAA clade</taxon>
        <taxon>indigoferoid/millettioid clade</taxon>
        <taxon>Phaseoleae</taxon>
        <taxon>Flemingia</taxon>
    </lineage>
</organism>
<sequence>MNMMQLLSLDQMTTTRDLGYFARVLVDIDLKNTLPDQILVERKGFAFFVNITYERLPEFCSHCHIVGHSIARCNRASSANNIDRPLIQVEEALPRPKEPPKSEPFLGKLGKERSYSEVDASDSDTGHLQVHINMEAHLEESDEDKAKELPASTSVKGKEVMQKADSEIFFKSSKDMELVEKFWTNMDSSEEKVANANGISTDDTTTITKSRQKLHPNREVVLKDNEEEPRREHHGKSYWKGRRCCNMRNPPEILRWSRQIWQSLKTFGIVKENRREKRKLIILLRLRKCIETSLRASGHSQELPQWK</sequence>
<feature type="compositionally biased region" description="Basic and acidic residues" evidence="1">
    <location>
        <begin position="138"/>
        <end position="148"/>
    </location>
</feature>
<comment type="caution">
    <text evidence="2">The sequence shown here is derived from an EMBL/GenBank/DDBJ whole genome shotgun (WGS) entry which is preliminary data.</text>
</comment>
<evidence type="ECO:0000256" key="1">
    <source>
        <dbReference type="SAM" id="MobiDB-lite"/>
    </source>
</evidence>
<proteinExistence type="predicted"/>
<evidence type="ECO:0000313" key="3">
    <source>
        <dbReference type="Proteomes" id="UP001603857"/>
    </source>
</evidence>
<keyword evidence="3" id="KW-1185">Reference proteome</keyword>
<protein>
    <recommendedName>
        <fullName evidence="4">Zinc knuckle CX2CX4HX4C domain-containing protein</fullName>
    </recommendedName>
</protein>
<evidence type="ECO:0008006" key="4">
    <source>
        <dbReference type="Google" id="ProtNLM"/>
    </source>
</evidence>
<dbReference type="Proteomes" id="UP001603857">
    <property type="component" value="Unassembled WGS sequence"/>
</dbReference>
<dbReference type="InterPro" id="IPR040256">
    <property type="entry name" value="At4g02000-like"/>
</dbReference>
<evidence type="ECO:0000313" key="2">
    <source>
        <dbReference type="EMBL" id="KAL2346432.1"/>
    </source>
</evidence>
<name>A0ABD1NE89_9FABA</name>
<dbReference type="PANTHER" id="PTHR31286:SF176">
    <property type="entry name" value="DUF4283 DOMAIN PROTEIN"/>
    <property type="match status" value="1"/>
</dbReference>
<dbReference type="EMBL" id="JBGMDY010000001">
    <property type="protein sequence ID" value="KAL2346432.1"/>
    <property type="molecule type" value="Genomic_DNA"/>
</dbReference>
<accession>A0ABD1NE89</accession>
<dbReference type="AlphaFoldDB" id="A0ABD1NE89"/>
<gene>
    <name evidence="2" type="ORF">Fmac_000432</name>
</gene>